<feature type="modified residue" description="4-aspartylphosphate" evidence="2">
    <location>
        <position position="63"/>
    </location>
</feature>
<sequence>MSEDAGAAPLIRVLLADDEGMIRSALAALLRLEPDIDVIAECADGVHAVTEAERLRPDVCLLDLEMPGLDGVEVAERLRRTVTARCMIVTRHARPGVLRRALAAGVAGFLPKSREAGEVAAVIRRVAAGARYVDPEIAADALSDERCPLTDRELDVLRAGRRGETTAQIAKTLSLAPGTVRNHVSAVLAKLAVDTRQQAVLLAQERGWI</sequence>
<dbReference type="EMBL" id="CP162511">
    <property type="protein sequence ID" value="XDI03867.1"/>
    <property type="molecule type" value="Genomic_DNA"/>
</dbReference>
<dbReference type="Gene3D" id="3.40.50.2300">
    <property type="match status" value="1"/>
</dbReference>
<dbReference type="AlphaFoldDB" id="A0AB39BCD8"/>
<dbReference type="RefSeq" id="WP_368496285.1">
    <property type="nucleotide sequence ID" value="NZ_CP162511.1"/>
</dbReference>
<dbReference type="Pfam" id="PF00072">
    <property type="entry name" value="Response_reg"/>
    <property type="match status" value="1"/>
</dbReference>
<dbReference type="GO" id="GO:0000160">
    <property type="term" value="P:phosphorelay signal transduction system"/>
    <property type="evidence" value="ECO:0007669"/>
    <property type="project" value="InterPro"/>
</dbReference>
<protein>
    <submittedName>
        <fullName evidence="5">Response regulator</fullName>
    </submittedName>
</protein>
<dbReference type="InterPro" id="IPR011006">
    <property type="entry name" value="CheY-like_superfamily"/>
</dbReference>
<dbReference type="GO" id="GO:0006355">
    <property type="term" value="P:regulation of DNA-templated transcription"/>
    <property type="evidence" value="ECO:0007669"/>
    <property type="project" value="InterPro"/>
</dbReference>
<dbReference type="Pfam" id="PF00196">
    <property type="entry name" value="GerE"/>
    <property type="match status" value="1"/>
</dbReference>
<keyword evidence="2" id="KW-0597">Phosphoprotein</keyword>
<dbReference type="PROSITE" id="PS50110">
    <property type="entry name" value="RESPONSE_REGULATORY"/>
    <property type="match status" value="1"/>
</dbReference>
<accession>A0AB39BCD8</accession>
<evidence type="ECO:0000259" key="4">
    <source>
        <dbReference type="PROSITE" id="PS50110"/>
    </source>
</evidence>
<dbReference type="CDD" id="cd06170">
    <property type="entry name" value="LuxR_C_like"/>
    <property type="match status" value="1"/>
</dbReference>
<dbReference type="PANTHER" id="PTHR43214:SF42">
    <property type="entry name" value="TRANSCRIPTIONAL REGULATORY PROTEIN DESR"/>
    <property type="match status" value="1"/>
</dbReference>
<reference evidence="5" key="1">
    <citation type="submission" date="2024-05" db="EMBL/GenBank/DDBJ databases">
        <title>Herbiconiux sp. A18JL235.</title>
        <authorList>
            <person name="Zhang G."/>
        </authorList>
    </citation>
    <scope>NUCLEOTIDE SEQUENCE</scope>
    <source>
        <strain evidence="5">A18JL235</strain>
    </source>
</reference>
<evidence type="ECO:0000259" key="3">
    <source>
        <dbReference type="PROSITE" id="PS50043"/>
    </source>
</evidence>
<dbReference type="SMART" id="SM00421">
    <property type="entry name" value="HTH_LUXR"/>
    <property type="match status" value="1"/>
</dbReference>
<dbReference type="PRINTS" id="PR00038">
    <property type="entry name" value="HTHLUXR"/>
</dbReference>
<evidence type="ECO:0000256" key="2">
    <source>
        <dbReference type="PROSITE-ProRule" id="PRU00169"/>
    </source>
</evidence>
<dbReference type="SUPFAM" id="SSF52172">
    <property type="entry name" value="CheY-like"/>
    <property type="match status" value="1"/>
</dbReference>
<dbReference type="InterPro" id="IPR039420">
    <property type="entry name" value="WalR-like"/>
</dbReference>
<dbReference type="PROSITE" id="PS00622">
    <property type="entry name" value="HTH_LUXR_1"/>
    <property type="match status" value="1"/>
</dbReference>
<dbReference type="PROSITE" id="PS50043">
    <property type="entry name" value="HTH_LUXR_2"/>
    <property type="match status" value="1"/>
</dbReference>
<evidence type="ECO:0000256" key="1">
    <source>
        <dbReference type="ARBA" id="ARBA00023125"/>
    </source>
</evidence>
<dbReference type="InterPro" id="IPR001789">
    <property type="entry name" value="Sig_transdc_resp-reg_receiver"/>
</dbReference>
<dbReference type="SMART" id="SM00448">
    <property type="entry name" value="REC"/>
    <property type="match status" value="1"/>
</dbReference>
<name>A0AB39BCD8_9MICO</name>
<dbReference type="InterPro" id="IPR016032">
    <property type="entry name" value="Sig_transdc_resp-reg_C-effctor"/>
</dbReference>
<dbReference type="PANTHER" id="PTHR43214">
    <property type="entry name" value="TWO-COMPONENT RESPONSE REGULATOR"/>
    <property type="match status" value="1"/>
</dbReference>
<feature type="domain" description="Response regulatory" evidence="4">
    <location>
        <begin position="12"/>
        <end position="127"/>
    </location>
</feature>
<keyword evidence="1" id="KW-0238">DNA-binding</keyword>
<organism evidence="5">
    <name type="scientific">Herbiconiux sp. A18JL235</name>
    <dbReference type="NCBI Taxonomy" id="3152363"/>
    <lineage>
        <taxon>Bacteria</taxon>
        <taxon>Bacillati</taxon>
        <taxon>Actinomycetota</taxon>
        <taxon>Actinomycetes</taxon>
        <taxon>Micrococcales</taxon>
        <taxon>Microbacteriaceae</taxon>
        <taxon>Herbiconiux</taxon>
    </lineage>
</organism>
<proteinExistence type="predicted"/>
<feature type="domain" description="HTH luxR-type" evidence="3">
    <location>
        <begin position="142"/>
        <end position="207"/>
    </location>
</feature>
<gene>
    <name evidence="5" type="ORF">ABFY20_10940</name>
</gene>
<evidence type="ECO:0000313" key="5">
    <source>
        <dbReference type="EMBL" id="XDI03867.1"/>
    </source>
</evidence>
<dbReference type="InterPro" id="IPR000792">
    <property type="entry name" value="Tscrpt_reg_LuxR_C"/>
</dbReference>
<dbReference type="GO" id="GO:0003677">
    <property type="term" value="F:DNA binding"/>
    <property type="evidence" value="ECO:0007669"/>
    <property type="project" value="UniProtKB-KW"/>
</dbReference>
<dbReference type="SUPFAM" id="SSF46894">
    <property type="entry name" value="C-terminal effector domain of the bipartite response regulators"/>
    <property type="match status" value="1"/>
</dbReference>